<dbReference type="GO" id="GO:0019752">
    <property type="term" value="P:carboxylic acid metabolic process"/>
    <property type="evidence" value="ECO:0007669"/>
    <property type="project" value="InterPro"/>
</dbReference>
<comment type="similarity">
    <text evidence="14">Belongs to the group II decarboxylase family. Sphingosine-1-phosphate lyase subfamily.</text>
</comment>
<dbReference type="GO" id="GO:0030170">
    <property type="term" value="F:pyridoxal phosphate binding"/>
    <property type="evidence" value="ECO:0007669"/>
    <property type="project" value="InterPro"/>
</dbReference>
<dbReference type="InterPro" id="IPR015424">
    <property type="entry name" value="PyrdxlP-dep_Trfase"/>
</dbReference>
<dbReference type="SUPFAM" id="SSF53383">
    <property type="entry name" value="PLP-dependent transferases"/>
    <property type="match status" value="1"/>
</dbReference>
<keyword evidence="7 18" id="KW-0663">Pyridoxal phosphate</keyword>
<evidence type="ECO:0000256" key="9">
    <source>
        <dbReference type="ARBA" id="ARBA00022968"/>
    </source>
</evidence>
<evidence type="ECO:0000256" key="5">
    <source>
        <dbReference type="ARBA" id="ARBA00022692"/>
    </source>
</evidence>
<evidence type="ECO:0000256" key="18">
    <source>
        <dbReference type="PIRSR" id="PIRSR602129-50"/>
    </source>
</evidence>
<dbReference type="GO" id="GO:0005789">
    <property type="term" value="C:endoplasmic reticulum membrane"/>
    <property type="evidence" value="ECO:0007669"/>
    <property type="project" value="UniProtKB-SubCell"/>
</dbReference>
<keyword evidence="8" id="KW-0746">Sphingolipid metabolism</keyword>
<evidence type="ECO:0000256" key="2">
    <source>
        <dbReference type="ARBA" id="ARBA00004643"/>
    </source>
</evidence>
<evidence type="ECO:0000256" key="7">
    <source>
        <dbReference type="ARBA" id="ARBA00022898"/>
    </source>
</evidence>
<dbReference type="PANTHER" id="PTHR42735:SF6">
    <property type="entry name" value="SPHINGOSINE-1-PHOSPHATE LYASE 1"/>
    <property type="match status" value="1"/>
</dbReference>
<dbReference type="InterPro" id="IPR050477">
    <property type="entry name" value="GrpII_AminoAcid_Decarb"/>
</dbReference>
<proteinExistence type="inferred from homology"/>
<evidence type="ECO:0000256" key="13">
    <source>
        <dbReference type="ARBA" id="ARBA00023239"/>
    </source>
</evidence>
<dbReference type="Gene3D" id="3.90.1150.10">
    <property type="entry name" value="Aspartate Aminotransferase, domain 1"/>
    <property type="match status" value="1"/>
</dbReference>
<comment type="pathway">
    <text evidence="3">Lipid metabolism; sphingolipid metabolism.</text>
</comment>
<evidence type="ECO:0000256" key="11">
    <source>
        <dbReference type="ARBA" id="ARBA00023098"/>
    </source>
</evidence>
<evidence type="ECO:0000256" key="6">
    <source>
        <dbReference type="ARBA" id="ARBA00022824"/>
    </source>
</evidence>
<evidence type="ECO:0000256" key="4">
    <source>
        <dbReference type="ARBA" id="ARBA00004991"/>
    </source>
</evidence>
<protein>
    <recommendedName>
        <fullName evidence="17">Sphingosine-1-phosphate lyase</fullName>
        <ecNumber evidence="15">4.1.2.27</ecNumber>
    </recommendedName>
    <alternativeName>
        <fullName evidence="16">Sphingosine-1-phosphate aldolase</fullName>
    </alternativeName>
</protein>
<dbReference type="AlphaFoldDB" id="A0A5P1EAM0"/>
<comment type="pathway">
    <text evidence="4">Sphingolipid metabolism.</text>
</comment>
<dbReference type="InterPro" id="IPR015421">
    <property type="entry name" value="PyrdxlP-dep_Trfase_major"/>
</dbReference>
<dbReference type="GO" id="GO:0008117">
    <property type="term" value="F:sphinganine-1-phosphate aldolase activity"/>
    <property type="evidence" value="ECO:0007669"/>
    <property type="project" value="UniProtKB-EC"/>
</dbReference>
<dbReference type="Gramene" id="ONK58497">
    <property type="protein sequence ID" value="ONK58497"/>
    <property type="gene ID" value="A4U43_C09F13650"/>
</dbReference>
<evidence type="ECO:0000256" key="3">
    <source>
        <dbReference type="ARBA" id="ARBA00004760"/>
    </source>
</evidence>
<dbReference type="FunFam" id="6.10.140.2150:FF:000001">
    <property type="entry name" value="Sphingosine-1-phosphate lyase 1"/>
    <property type="match status" value="1"/>
</dbReference>
<dbReference type="Proteomes" id="UP000243459">
    <property type="component" value="Chromosome 9"/>
</dbReference>
<dbReference type="Pfam" id="PF00282">
    <property type="entry name" value="Pyridoxal_deC"/>
    <property type="match status" value="1"/>
</dbReference>
<evidence type="ECO:0000256" key="14">
    <source>
        <dbReference type="ARBA" id="ARBA00038302"/>
    </source>
</evidence>
<organism evidence="20 21">
    <name type="scientific">Asparagus officinalis</name>
    <name type="common">Garden asparagus</name>
    <dbReference type="NCBI Taxonomy" id="4686"/>
    <lineage>
        <taxon>Eukaryota</taxon>
        <taxon>Viridiplantae</taxon>
        <taxon>Streptophyta</taxon>
        <taxon>Embryophyta</taxon>
        <taxon>Tracheophyta</taxon>
        <taxon>Spermatophyta</taxon>
        <taxon>Magnoliopsida</taxon>
        <taxon>Liliopsida</taxon>
        <taxon>Asparagales</taxon>
        <taxon>Asparagaceae</taxon>
        <taxon>Asparagoideae</taxon>
        <taxon>Asparagus</taxon>
    </lineage>
</organism>
<keyword evidence="10" id="KW-1133">Transmembrane helix</keyword>
<accession>A0A5P1EAM0</accession>
<keyword evidence="21" id="KW-1185">Reference proteome</keyword>
<dbReference type="FunFam" id="3.40.640.10:FF:000020">
    <property type="entry name" value="sphingosine-1-phosphate lyase 1"/>
    <property type="match status" value="1"/>
</dbReference>
<keyword evidence="13 19" id="KW-0456">Lyase</keyword>
<keyword evidence="11" id="KW-0443">Lipid metabolism</keyword>
<dbReference type="InterPro" id="IPR015422">
    <property type="entry name" value="PyrdxlP-dep_Trfase_small"/>
</dbReference>
<keyword evidence="12" id="KW-0472">Membrane</keyword>
<evidence type="ECO:0000256" key="10">
    <source>
        <dbReference type="ARBA" id="ARBA00022989"/>
    </source>
</evidence>
<evidence type="ECO:0000256" key="15">
    <source>
        <dbReference type="ARBA" id="ARBA00038965"/>
    </source>
</evidence>
<gene>
    <name evidence="20" type="ORF">A4U43_C09F13650</name>
</gene>
<evidence type="ECO:0000313" key="21">
    <source>
        <dbReference type="Proteomes" id="UP000243459"/>
    </source>
</evidence>
<comment type="subcellular location">
    <subcellularLocation>
        <location evidence="2">Endoplasmic reticulum membrane</location>
        <topology evidence="2">Single-pass type III membrane protein</topology>
    </subcellularLocation>
</comment>
<dbReference type="EMBL" id="CM007389">
    <property type="protein sequence ID" value="ONK58497.1"/>
    <property type="molecule type" value="Genomic_DNA"/>
</dbReference>
<evidence type="ECO:0000313" key="20">
    <source>
        <dbReference type="EMBL" id="ONK58497.1"/>
    </source>
</evidence>
<evidence type="ECO:0000256" key="12">
    <source>
        <dbReference type="ARBA" id="ARBA00023136"/>
    </source>
</evidence>
<dbReference type="EC" id="4.1.2.27" evidence="15"/>
<dbReference type="OrthoDB" id="10254570at2759"/>
<dbReference type="FunFam" id="3.90.1150.10:FF:000020">
    <property type="entry name" value="Sphingosine-1-phosphate lyase 1"/>
    <property type="match status" value="1"/>
</dbReference>
<dbReference type="Gene3D" id="6.10.140.2150">
    <property type="match status" value="1"/>
</dbReference>
<dbReference type="Gene3D" id="3.40.640.10">
    <property type="entry name" value="Type I PLP-dependent aspartate aminotransferase-like (Major domain)"/>
    <property type="match status" value="1"/>
</dbReference>
<dbReference type="OMA" id="FKDHQFT"/>
<keyword evidence="5" id="KW-0812">Transmembrane</keyword>
<reference evidence="21" key="1">
    <citation type="journal article" date="2017" name="Nat. Commun.">
        <title>The asparagus genome sheds light on the origin and evolution of a young Y chromosome.</title>
        <authorList>
            <person name="Harkess A."/>
            <person name="Zhou J."/>
            <person name="Xu C."/>
            <person name="Bowers J.E."/>
            <person name="Van der Hulst R."/>
            <person name="Ayyampalayam S."/>
            <person name="Mercati F."/>
            <person name="Riccardi P."/>
            <person name="McKain M.R."/>
            <person name="Kakrana A."/>
            <person name="Tang H."/>
            <person name="Ray J."/>
            <person name="Groenendijk J."/>
            <person name="Arikit S."/>
            <person name="Mathioni S.M."/>
            <person name="Nakano M."/>
            <person name="Shan H."/>
            <person name="Telgmann-Rauber A."/>
            <person name="Kanno A."/>
            <person name="Yue Z."/>
            <person name="Chen H."/>
            <person name="Li W."/>
            <person name="Chen Y."/>
            <person name="Xu X."/>
            <person name="Zhang Y."/>
            <person name="Luo S."/>
            <person name="Chen H."/>
            <person name="Gao J."/>
            <person name="Mao Z."/>
            <person name="Pires J.C."/>
            <person name="Luo M."/>
            <person name="Kudrna D."/>
            <person name="Wing R.A."/>
            <person name="Meyers B.C."/>
            <person name="Yi K."/>
            <person name="Kong H."/>
            <person name="Lavrijsen P."/>
            <person name="Sunseri F."/>
            <person name="Falavigna A."/>
            <person name="Ye Y."/>
            <person name="Leebens-Mack J.H."/>
            <person name="Chen G."/>
        </authorList>
    </citation>
    <scope>NUCLEOTIDE SEQUENCE [LARGE SCALE GENOMIC DNA]</scope>
    <source>
        <strain evidence="21">cv. DH0086</strain>
    </source>
</reference>
<evidence type="ECO:0000256" key="17">
    <source>
        <dbReference type="ARBA" id="ARBA00067991"/>
    </source>
</evidence>
<dbReference type="PANTHER" id="PTHR42735">
    <property type="match status" value="1"/>
</dbReference>
<evidence type="ECO:0000256" key="16">
    <source>
        <dbReference type="ARBA" id="ARBA00042568"/>
    </source>
</evidence>
<evidence type="ECO:0000256" key="8">
    <source>
        <dbReference type="ARBA" id="ARBA00022919"/>
    </source>
</evidence>
<sequence length="539" mass="59012">MATMEELVIRYRESANSFLSRYEPIALVLAPPLALIAARVLHCLMCLIQDKGIKGVVLGFVMGFVRLVPGVSSYIESEKRKVVEKLQSGNKSKRDDWMTELPSVGLGRGVIEKLEDSKRKDVAWQGKCSGTVYIGGRESEGHFSLINEAYSMFSHTNPLHQDVFQSVARFEAEVVAMTAALLGSKEKTSGGQICGNMTSGGTESILLAVKTSRDYMRAKKGITKPEMIIAESAHSAYDKAAQYFNIKIRRVPVTKEFIADVKGIRRCINNNTILIIGSAPGYPHGVIDPIQELGVLASRYGVCLHVDLCLGGFVLPFARKLGYTIPPFDFSVKGVTSISTDVHKYGLAPKGTSIVLYRNHEIRKHQFVAVTEWSGGLYVSPTIAGSRPGGLIAGAWAAMVSLGLTGYLENTREIMESSKKIQKGIEEIPELFIIGKPDMTVIAFGSNTVNIFEVNDIMSSKGWHLNALQRPNSIHICVTLQHVPVYEEFLRDLKDSVKTVRENPGPITGGLAPVYGAAGKMPDRGMVHELLVEFMDSSC</sequence>
<comment type="cofactor">
    <cofactor evidence="1 18 19">
        <name>pyridoxal 5'-phosphate</name>
        <dbReference type="ChEBI" id="CHEBI:597326"/>
    </cofactor>
</comment>
<keyword evidence="6" id="KW-0256">Endoplasmic reticulum</keyword>
<name>A0A5P1EAM0_ASPOF</name>
<evidence type="ECO:0000256" key="19">
    <source>
        <dbReference type="RuleBase" id="RU000382"/>
    </source>
</evidence>
<dbReference type="GO" id="GO:0030149">
    <property type="term" value="P:sphingolipid catabolic process"/>
    <property type="evidence" value="ECO:0007669"/>
    <property type="project" value="EnsemblPlants"/>
</dbReference>
<dbReference type="InterPro" id="IPR002129">
    <property type="entry name" value="PyrdxlP-dep_de-COase"/>
</dbReference>
<evidence type="ECO:0000256" key="1">
    <source>
        <dbReference type="ARBA" id="ARBA00001933"/>
    </source>
</evidence>
<feature type="modified residue" description="N6-(pyridoxal phosphate)lysine" evidence="18">
    <location>
        <position position="344"/>
    </location>
</feature>
<keyword evidence="9" id="KW-0735">Signal-anchor</keyword>